<feature type="signal peptide" evidence="1">
    <location>
        <begin position="1"/>
        <end position="23"/>
    </location>
</feature>
<dbReference type="GeneID" id="70233213"/>
<keyword evidence="3" id="KW-1185">Reference proteome</keyword>
<protein>
    <recommendedName>
        <fullName evidence="4">Secreted protein</fullName>
    </recommendedName>
</protein>
<proteinExistence type="predicted"/>
<reference evidence="2" key="1">
    <citation type="journal article" date="2021" name="Open Biol.">
        <title>Shared evolutionary footprints suggest mitochondrial oxidative damage underlies multiple complex I losses in fungi.</title>
        <authorList>
            <person name="Schikora-Tamarit M.A."/>
            <person name="Marcet-Houben M."/>
            <person name="Nosek J."/>
            <person name="Gabaldon T."/>
        </authorList>
    </citation>
    <scope>NUCLEOTIDE SEQUENCE</scope>
    <source>
        <strain evidence="2">CBS6075</strain>
    </source>
</reference>
<evidence type="ECO:0000313" key="2">
    <source>
        <dbReference type="EMBL" id="KAH3670730.1"/>
    </source>
</evidence>
<gene>
    <name evidence="2" type="ORF">OGAPHI_001245</name>
</gene>
<sequence length="220" mass="23878">METSTLSPIAMIKIVVILVIVRSANESARMSKKSKNTLHLSLITSTRWSISKYSRMAEYNGSRPGSIVQKYSGLSSTLDDKFTSLRFTINVTGVWGCSSLLLDDVSETNISACLVKSGKLARFLDDVDDLRRVPCPFFSKRSDDSVSSIADVSLDFEVFSASPAESLSRASSSNNMLSVGLLLTKNWGSYGSNSLLCCCSSTRLPAGLIFGDPMLWTSPS</sequence>
<name>A0A9P8T9W3_9ASCO</name>
<dbReference type="EMBL" id="JAEUBE010000087">
    <property type="protein sequence ID" value="KAH3670730.1"/>
    <property type="molecule type" value="Genomic_DNA"/>
</dbReference>
<accession>A0A9P8T9W3</accession>
<evidence type="ECO:0000313" key="3">
    <source>
        <dbReference type="Proteomes" id="UP000769157"/>
    </source>
</evidence>
<reference evidence="2" key="2">
    <citation type="submission" date="2021-01" db="EMBL/GenBank/DDBJ databases">
        <authorList>
            <person name="Schikora-Tamarit M.A."/>
        </authorList>
    </citation>
    <scope>NUCLEOTIDE SEQUENCE</scope>
    <source>
        <strain evidence="2">CBS6075</strain>
    </source>
</reference>
<dbReference type="Proteomes" id="UP000769157">
    <property type="component" value="Unassembled WGS sequence"/>
</dbReference>
<dbReference type="AlphaFoldDB" id="A0A9P8T9W3"/>
<evidence type="ECO:0000256" key="1">
    <source>
        <dbReference type="SAM" id="SignalP"/>
    </source>
</evidence>
<feature type="chain" id="PRO_5040339060" description="Secreted protein" evidence="1">
    <location>
        <begin position="24"/>
        <end position="220"/>
    </location>
</feature>
<evidence type="ECO:0008006" key="4">
    <source>
        <dbReference type="Google" id="ProtNLM"/>
    </source>
</evidence>
<comment type="caution">
    <text evidence="2">The sequence shown here is derived from an EMBL/GenBank/DDBJ whole genome shotgun (WGS) entry which is preliminary data.</text>
</comment>
<dbReference type="RefSeq" id="XP_046064155.1">
    <property type="nucleotide sequence ID" value="XM_046201986.1"/>
</dbReference>
<organism evidence="2 3">
    <name type="scientific">Ogataea philodendri</name>
    <dbReference type="NCBI Taxonomy" id="1378263"/>
    <lineage>
        <taxon>Eukaryota</taxon>
        <taxon>Fungi</taxon>
        <taxon>Dikarya</taxon>
        <taxon>Ascomycota</taxon>
        <taxon>Saccharomycotina</taxon>
        <taxon>Pichiomycetes</taxon>
        <taxon>Pichiales</taxon>
        <taxon>Pichiaceae</taxon>
        <taxon>Ogataea</taxon>
    </lineage>
</organism>
<keyword evidence="1" id="KW-0732">Signal</keyword>